<dbReference type="EMBL" id="CM042053">
    <property type="protein sequence ID" value="KAI3714464.1"/>
    <property type="molecule type" value="Genomic_DNA"/>
</dbReference>
<reference evidence="1 2" key="2">
    <citation type="journal article" date="2022" name="Mol. Ecol. Resour.">
        <title>The genomes of chicory, endive, great burdock and yacon provide insights into Asteraceae paleo-polyploidization history and plant inulin production.</title>
        <authorList>
            <person name="Fan W."/>
            <person name="Wang S."/>
            <person name="Wang H."/>
            <person name="Wang A."/>
            <person name="Jiang F."/>
            <person name="Liu H."/>
            <person name="Zhao H."/>
            <person name="Xu D."/>
            <person name="Zhang Y."/>
        </authorList>
    </citation>
    <scope>NUCLEOTIDE SEQUENCE [LARGE SCALE GENOMIC DNA]</scope>
    <source>
        <strain evidence="2">cv. Niubang</strain>
    </source>
</reference>
<sequence>MCSFLFHCHSICVIWTSALHSPQIGICNQRLLVISFFFLLPYLSLSLYIYIYIYIYILYTRYGGNY</sequence>
<keyword evidence="2" id="KW-1185">Reference proteome</keyword>
<name>A0ACB9AW23_ARCLA</name>
<gene>
    <name evidence="1" type="ORF">L6452_21418</name>
</gene>
<comment type="caution">
    <text evidence="1">The sequence shown here is derived from an EMBL/GenBank/DDBJ whole genome shotgun (WGS) entry which is preliminary data.</text>
</comment>
<proteinExistence type="predicted"/>
<organism evidence="1 2">
    <name type="scientific">Arctium lappa</name>
    <name type="common">Greater burdock</name>
    <name type="synonym">Lappa major</name>
    <dbReference type="NCBI Taxonomy" id="4217"/>
    <lineage>
        <taxon>Eukaryota</taxon>
        <taxon>Viridiplantae</taxon>
        <taxon>Streptophyta</taxon>
        <taxon>Embryophyta</taxon>
        <taxon>Tracheophyta</taxon>
        <taxon>Spermatophyta</taxon>
        <taxon>Magnoliopsida</taxon>
        <taxon>eudicotyledons</taxon>
        <taxon>Gunneridae</taxon>
        <taxon>Pentapetalae</taxon>
        <taxon>asterids</taxon>
        <taxon>campanulids</taxon>
        <taxon>Asterales</taxon>
        <taxon>Asteraceae</taxon>
        <taxon>Carduoideae</taxon>
        <taxon>Cardueae</taxon>
        <taxon>Arctiinae</taxon>
        <taxon>Arctium</taxon>
    </lineage>
</organism>
<evidence type="ECO:0000313" key="1">
    <source>
        <dbReference type="EMBL" id="KAI3714464.1"/>
    </source>
</evidence>
<dbReference type="Proteomes" id="UP001055879">
    <property type="component" value="Linkage Group LG07"/>
</dbReference>
<accession>A0ACB9AW23</accession>
<reference evidence="2" key="1">
    <citation type="journal article" date="2022" name="Mol. Ecol. Resour.">
        <title>The genomes of chicory, endive, great burdock and yacon provide insights into Asteraceae palaeo-polyploidization history and plant inulin production.</title>
        <authorList>
            <person name="Fan W."/>
            <person name="Wang S."/>
            <person name="Wang H."/>
            <person name="Wang A."/>
            <person name="Jiang F."/>
            <person name="Liu H."/>
            <person name="Zhao H."/>
            <person name="Xu D."/>
            <person name="Zhang Y."/>
        </authorList>
    </citation>
    <scope>NUCLEOTIDE SEQUENCE [LARGE SCALE GENOMIC DNA]</scope>
    <source>
        <strain evidence="2">cv. Niubang</strain>
    </source>
</reference>
<evidence type="ECO:0000313" key="2">
    <source>
        <dbReference type="Proteomes" id="UP001055879"/>
    </source>
</evidence>
<protein>
    <submittedName>
        <fullName evidence="1">Uncharacterized protein</fullName>
    </submittedName>
</protein>